<keyword evidence="2" id="KW-1185">Reference proteome</keyword>
<dbReference type="Proteomes" id="UP000223738">
    <property type="component" value="Segment"/>
</dbReference>
<name>A0A1S5R1B0_9CAUD</name>
<gene>
    <name evidence="1" type="ORF">PMW_71</name>
</gene>
<evidence type="ECO:0000313" key="1">
    <source>
        <dbReference type="EMBL" id="ANA49196.1"/>
    </source>
</evidence>
<proteinExistence type="predicted"/>
<accession>A0A1S5R1B0</accession>
<dbReference type="EMBL" id="KU862660">
    <property type="protein sequence ID" value="ANA49196.1"/>
    <property type="molecule type" value="Genomic_DNA"/>
</dbReference>
<organism evidence="1 2">
    <name type="scientific">Pseudomonas phage phiPMW</name>
    <dbReference type="NCBI Taxonomy" id="1815582"/>
    <lineage>
        <taxon>Viruses</taxon>
        <taxon>Duplodnaviria</taxon>
        <taxon>Heunggongvirae</taxon>
        <taxon>Uroviricota</taxon>
        <taxon>Caudoviricetes</taxon>
        <taxon>Plaisancevirus</taxon>
        <taxon>Plaisancevirus PMW</taxon>
    </lineage>
</organism>
<protein>
    <submittedName>
        <fullName evidence="1">Uncharacterized protein</fullName>
    </submittedName>
</protein>
<reference evidence="1 2" key="1">
    <citation type="submission" date="2016-03" db="EMBL/GenBank/DDBJ databases">
        <title>Characterization of pf16 and phiPMW: Two novel phages infecting Pseudomonas putida PpG1.</title>
        <authorList>
            <person name="Magill D.J."/>
            <person name="Krylov V.N."/>
            <person name="Allen C.C.R."/>
            <person name="McGrath J.W."/>
            <person name="Quinn J.P."/>
            <person name="Kulakov L.A."/>
        </authorList>
    </citation>
    <scope>NUCLEOTIDE SEQUENCE [LARGE SCALE GENOMIC DNA]</scope>
</reference>
<sequence>MIYELYCERPSGEIIYCGDFTSQIDADAAIFSLSNEYPDNEYWWEVIYEDEQR</sequence>
<evidence type="ECO:0000313" key="2">
    <source>
        <dbReference type="Proteomes" id="UP000223738"/>
    </source>
</evidence>